<dbReference type="InterPro" id="IPR048494">
    <property type="entry name" value="Dit-like_N"/>
</dbReference>
<gene>
    <name evidence="4" type="ORF">CKS_1982</name>
    <name evidence="3" type="ORF">DSJ_17515</name>
</gene>
<reference evidence="3 6" key="3">
    <citation type="submission" date="2016-10" db="EMBL/GenBank/DDBJ databases">
        <title>Complete Genome Assembly of Pantoea stewartii subsp. stewartii DC283, a Corn Pathogen.</title>
        <authorList>
            <person name="Duong D.A."/>
            <person name="Stevens A.M."/>
            <person name="Jensen R.V."/>
        </authorList>
    </citation>
    <scope>NUCLEOTIDE SEQUENCE [LARGE SCALE GENOMIC DNA]</scope>
    <source>
        <strain evidence="3 6">DC283</strain>
    </source>
</reference>
<dbReference type="EMBL" id="AHIE01000020">
    <property type="protein sequence ID" value="EHT99917.1"/>
    <property type="molecule type" value="Genomic_DNA"/>
</dbReference>
<dbReference type="Proteomes" id="UP000192380">
    <property type="component" value="Chromosome"/>
</dbReference>
<keyword evidence="6" id="KW-1185">Reference proteome</keyword>
<evidence type="ECO:0000313" key="6">
    <source>
        <dbReference type="Proteomes" id="UP000192380"/>
    </source>
</evidence>
<dbReference type="Proteomes" id="UP000005050">
    <property type="component" value="Unassembled WGS sequence"/>
</dbReference>
<reference evidence="4 5" key="1">
    <citation type="journal article" date="2012" name="Mol. Microbiol.">
        <title>The genetic and structural basis of two distinct terminal side branch residues in stewartan and amylovoran exopolysaccharides and their potential role in host adaptation.</title>
        <authorList>
            <person name="Wang X."/>
            <person name="Yang F."/>
            <person name="von Bodman S.B."/>
        </authorList>
    </citation>
    <scope>NUCLEOTIDE SEQUENCE [LARGE SCALE GENOMIC DNA]</scope>
    <source>
        <strain evidence="4 5">DC283</strain>
    </source>
</reference>
<dbReference type="KEGG" id="pstw:DSJ_17515"/>
<organism evidence="4 5">
    <name type="scientific">Pantoea stewartii subsp. stewartii DC283</name>
    <dbReference type="NCBI Taxonomy" id="660596"/>
    <lineage>
        <taxon>Bacteria</taxon>
        <taxon>Pseudomonadati</taxon>
        <taxon>Pseudomonadota</taxon>
        <taxon>Gammaproteobacteria</taxon>
        <taxon>Enterobacterales</taxon>
        <taxon>Erwiniaceae</taxon>
        <taxon>Pantoea</taxon>
    </lineage>
</organism>
<dbReference type="EMBL" id="CP017581">
    <property type="protein sequence ID" value="ARF50950.1"/>
    <property type="molecule type" value="Genomic_DNA"/>
</dbReference>
<name>H3RF75_PANSE</name>
<evidence type="ECO:0000256" key="1">
    <source>
        <dbReference type="SAM" id="MobiDB-lite"/>
    </source>
</evidence>
<proteinExistence type="predicted"/>
<dbReference type="Pfam" id="PF21821">
    <property type="entry name" value="Dit_like"/>
    <property type="match status" value="1"/>
</dbReference>
<dbReference type="RefSeq" id="WP_006120117.1">
    <property type="nucleotide sequence ID" value="NZ_AHIE01000020.1"/>
</dbReference>
<reference evidence="4" key="2">
    <citation type="submission" date="2012-01" db="EMBL/GenBank/DDBJ databases">
        <authorList>
            <person name="Biehl B.S."/>
            <person name="Ding Y."/>
            <person name="Dugan-Rocha S.P."/>
            <person name="Gibbs R.A."/>
            <person name="Glasner J.D."/>
            <person name="Kovar C."/>
            <person name="Muzny D.M."/>
            <person name="Neeno-Eckwall E.C."/>
            <person name="Perna N.T."/>
            <person name="Qin X."/>
            <person name="von Bodman S.B."/>
            <person name="Weinstock G.M."/>
        </authorList>
    </citation>
    <scope>NUCLEOTIDE SEQUENCE</scope>
    <source>
        <strain evidence="4">DC283</strain>
    </source>
</reference>
<feature type="region of interest" description="Disordered" evidence="1">
    <location>
        <begin position="212"/>
        <end position="234"/>
    </location>
</feature>
<sequence>MSDAAVTTKIGTFVFDVVMDESHHSELKVTDNPVESGSQISDHAILTPRPFEITGIMVDFDPTDTLFSQMAEDNYVREPDFIDDLPIPSEIKSITAQGVSLANRVLDQVASAASSLVGGSTGQRALAPWLPSLLDSGSVDLASSDQRVADALKALRSMQQSATPIAITTQTASYDHCLLLNVDVKFTRAGSAEFSLRCREIFISTTQTASGLKVPSQGKTGRRTAKQAANAVDKGNQQLQAVDLSGADEKLKNQLSDVTGR</sequence>
<evidence type="ECO:0000313" key="3">
    <source>
        <dbReference type="EMBL" id="ARF50950.1"/>
    </source>
</evidence>
<dbReference type="PATRIC" id="fig|660596.6.peg.2803"/>
<evidence type="ECO:0000259" key="2">
    <source>
        <dbReference type="Pfam" id="PF21821"/>
    </source>
</evidence>
<evidence type="ECO:0000313" key="5">
    <source>
        <dbReference type="Proteomes" id="UP000005050"/>
    </source>
</evidence>
<protein>
    <submittedName>
        <fullName evidence="4">Phage-related protein</fullName>
    </submittedName>
</protein>
<dbReference type="OrthoDB" id="7058423at2"/>
<accession>H3RF75</accession>
<dbReference type="AlphaFoldDB" id="H3RF75"/>
<feature type="domain" description="Dit-like phage tail protein N-terminal" evidence="2">
    <location>
        <begin position="15"/>
        <end position="210"/>
    </location>
</feature>
<dbReference type="STRING" id="660596.DSJ_17515"/>
<evidence type="ECO:0000313" key="4">
    <source>
        <dbReference type="EMBL" id="EHT99917.1"/>
    </source>
</evidence>